<organism evidence="1 2">
    <name type="scientific">Papaver atlanticum</name>
    <dbReference type="NCBI Taxonomy" id="357466"/>
    <lineage>
        <taxon>Eukaryota</taxon>
        <taxon>Viridiplantae</taxon>
        <taxon>Streptophyta</taxon>
        <taxon>Embryophyta</taxon>
        <taxon>Tracheophyta</taxon>
        <taxon>Spermatophyta</taxon>
        <taxon>Magnoliopsida</taxon>
        <taxon>Ranunculales</taxon>
        <taxon>Papaveraceae</taxon>
        <taxon>Papaveroideae</taxon>
        <taxon>Papaver</taxon>
    </lineage>
</organism>
<evidence type="ECO:0000313" key="1">
    <source>
        <dbReference type="EMBL" id="KAI3909694.1"/>
    </source>
</evidence>
<protein>
    <submittedName>
        <fullName evidence="1">Uncharacterized protein</fullName>
    </submittedName>
</protein>
<keyword evidence="2" id="KW-1185">Reference proteome</keyword>
<evidence type="ECO:0000313" key="2">
    <source>
        <dbReference type="Proteomes" id="UP001202328"/>
    </source>
</evidence>
<comment type="caution">
    <text evidence="1">The sequence shown here is derived from an EMBL/GenBank/DDBJ whole genome shotgun (WGS) entry which is preliminary data.</text>
</comment>
<gene>
    <name evidence="1" type="ORF">MKW98_014111</name>
</gene>
<dbReference type="AlphaFoldDB" id="A0AAD4SLA5"/>
<name>A0AAD4SLA5_9MAGN</name>
<accession>A0AAD4SLA5</accession>
<dbReference type="Proteomes" id="UP001202328">
    <property type="component" value="Unassembled WGS sequence"/>
</dbReference>
<sequence length="189" mass="21791">MLLLFPVRYQNVKDLLSVESVCKFLSSIVRSDARLCRDIHIDRTASRERITNDALLQLANICPKKTDDGMICVLERNPRLIKLNVPGYMRLTVEGILNCLRNFKSRNTLPGGINQVRQYSLSYGDDDCAMDIELCPRCRFSQMDYDCSADNFQGKKVEPQSCQACRFFISRCYQYGRCINDVELQETFC</sequence>
<dbReference type="EMBL" id="JAJJMB010010315">
    <property type="protein sequence ID" value="KAI3909694.1"/>
    <property type="molecule type" value="Genomic_DNA"/>
</dbReference>
<reference evidence="1" key="1">
    <citation type="submission" date="2022-04" db="EMBL/GenBank/DDBJ databases">
        <title>A functionally conserved STORR gene fusion in Papaver species that diverged 16.8 million years ago.</title>
        <authorList>
            <person name="Catania T."/>
        </authorList>
    </citation>
    <scope>NUCLEOTIDE SEQUENCE</scope>
    <source>
        <strain evidence="1">S-188037</strain>
    </source>
</reference>
<proteinExistence type="predicted"/>